<dbReference type="FunFam" id="3.40.630.10:FF:000084">
    <property type="entry name" value="Carboxypeptidase B2"/>
    <property type="match status" value="1"/>
</dbReference>
<feature type="active site" description="Proton donor/acceptor" evidence="10">
    <location>
        <position position="282"/>
    </location>
</feature>
<evidence type="ECO:0000256" key="7">
    <source>
        <dbReference type="ARBA" id="ARBA00022801"/>
    </source>
</evidence>
<protein>
    <recommendedName>
        <fullName evidence="11">Peptidase M14 domain-containing protein</fullName>
    </recommendedName>
</protein>
<dbReference type="Proteomes" id="UP000321570">
    <property type="component" value="Unassembled WGS sequence"/>
</dbReference>
<dbReference type="Pfam" id="PF00246">
    <property type="entry name" value="Peptidase_M14"/>
    <property type="match status" value="1"/>
</dbReference>
<dbReference type="GO" id="GO:0004181">
    <property type="term" value="F:metallocarboxypeptidase activity"/>
    <property type="evidence" value="ECO:0007669"/>
    <property type="project" value="InterPro"/>
</dbReference>
<dbReference type="GO" id="GO:0008270">
    <property type="term" value="F:zinc ion binding"/>
    <property type="evidence" value="ECO:0007669"/>
    <property type="project" value="InterPro"/>
</dbReference>
<keyword evidence="6" id="KW-0732">Signal</keyword>
<evidence type="ECO:0000313" key="12">
    <source>
        <dbReference type="EMBL" id="VUZ51086.1"/>
    </source>
</evidence>
<dbReference type="PRINTS" id="PR00765">
    <property type="entry name" value="CRBOXYPTASEA"/>
</dbReference>
<dbReference type="InterPro" id="IPR057246">
    <property type="entry name" value="CARBOXYPEPT_ZN_1"/>
</dbReference>
<dbReference type="PROSITE" id="PS00132">
    <property type="entry name" value="CARBOXYPEPT_ZN_1"/>
    <property type="match status" value="1"/>
</dbReference>
<dbReference type="Gene3D" id="3.40.630.10">
    <property type="entry name" value="Zn peptidases"/>
    <property type="match status" value="1"/>
</dbReference>
<gene>
    <name evidence="12" type="ORF">WMSIL1_LOCUS9863</name>
</gene>
<proteinExistence type="inferred from homology"/>
<feature type="domain" description="Peptidase M14" evidence="11">
    <location>
        <begin position="18"/>
        <end position="316"/>
    </location>
</feature>
<evidence type="ECO:0000259" key="11">
    <source>
        <dbReference type="PROSITE" id="PS52035"/>
    </source>
</evidence>
<evidence type="ECO:0000256" key="4">
    <source>
        <dbReference type="ARBA" id="ARBA00022670"/>
    </source>
</evidence>
<organism evidence="12 13">
    <name type="scientific">Hymenolepis diminuta</name>
    <name type="common">Rat tapeworm</name>
    <dbReference type="NCBI Taxonomy" id="6216"/>
    <lineage>
        <taxon>Eukaryota</taxon>
        <taxon>Metazoa</taxon>
        <taxon>Spiralia</taxon>
        <taxon>Lophotrochozoa</taxon>
        <taxon>Platyhelminthes</taxon>
        <taxon>Cestoda</taxon>
        <taxon>Eucestoda</taxon>
        <taxon>Cyclophyllidea</taxon>
        <taxon>Hymenolepididae</taxon>
        <taxon>Hymenolepis</taxon>
    </lineage>
</organism>
<dbReference type="SMART" id="SM00631">
    <property type="entry name" value="Zn_pept"/>
    <property type="match status" value="1"/>
</dbReference>
<reference evidence="12 13" key="1">
    <citation type="submission" date="2019-07" db="EMBL/GenBank/DDBJ databases">
        <authorList>
            <person name="Jastrzebski P J."/>
            <person name="Paukszto L."/>
            <person name="Jastrzebski P J."/>
        </authorList>
    </citation>
    <scope>NUCLEOTIDE SEQUENCE [LARGE SCALE GENOMIC DNA]</scope>
    <source>
        <strain evidence="12 13">WMS-il1</strain>
    </source>
</reference>
<comment type="cofactor">
    <cofactor evidence="1">
        <name>Zn(2+)</name>
        <dbReference type="ChEBI" id="CHEBI:29105"/>
    </cofactor>
</comment>
<keyword evidence="5" id="KW-0479">Metal-binding</keyword>
<evidence type="ECO:0000313" key="13">
    <source>
        <dbReference type="Proteomes" id="UP000321570"/>
    </source>
</evidence>
<dbReference type="AlphaFoldDB" id="A0A564YV96"/>
<evidence type="ECO:0000256" key="10">
    <source>
        <dbReference type="PROSITE-ProRule" id="PRU01379"/>
    </source>
</evidence>
<dbReference type="InterPro" id="IPR000834">
    <property type="entry name" value="Peptidase_M14"/>
</dbReference>
<name>A0A564YV96_HYMDI</name>
<comment type="similarity">
    <text evidence="2 10">Belongs to the peptidase M14 family.</text>
</comment>
<accession>A0A564YV96</accession>
<evidence type="ECO:0000256" key="2">
    <source>
        <dbReference type="ARBA" id="ARBA00005988"/>
    </source>
</evidence>
<dbReference type="SUPFAM" id="SSF53187">
    <property type="entry name" value="Zn-dependent exopeptidases"/>
    <property type="match status" value="1"/>
</dbReference>
<evidence type="ECO:0000256" key="3">
    <source>
        <dbReference type="ARBA" id="ARBA00022645"/>
    </source>
</evidence>
<keyword evidence="4" id="KW-0645">Protease</keyword>
<evidence type="ECO:0000256" key="6">
    <source>
        <dbReference type="ARBA" id="ARBA00022729"/>
    </source>
</evidence>
<dbReference type="EMBL" id="CABIJS010000421">
    <property type="protein sequence ID" value="VUZ51086.1"/>
    <property type="molecule type" value="Genomic_DNA"/>
</dbReference>
<keyword evidence="3" id="KW-0121">Carboxypeptidase</keyword>
<evidence type="ECO:0000256" key="8">
    <source>
        <dbReference type="ARBA" id="ARBA00022833"/>
    </source>
</evidence>
<evidence type="ECO:0000256" key="1">
    <source>
        <dbReference type="ARBA" id="ARBA00001947"/>
    </source>
</evidence>
<keyword evidence="7" id="KW-0378">Hydrolase</keyword>
<keyword evidence="8" id="KW-0862">Zinc</keyword>
<keyword evidence="9" id="KW-0482">Metalloprotease</keyword>
<dbReference type="GO" id="GO:0006508">
    <property type="term" value="P:proteolysis"/>
    <property type="evidence" value="ECO:0007669"/>
    <property type="project" value="UniProtKB-KW"/>
</dbReference>
<dbReference type="PROSITE" id="PS52035">
    <property type="entry name" value="PEPTIDASE_M14"/>
    <property type="match status" value="1"/>
</dbReference>
<evidence type="ECO:0000256" key="9">
    <source>
        <dbReference type="ARBA" id="ARBA00023049"/>
    </source>
</evidence>
<dbReference type="GO" id="GO:0005615">
    <property type="term" value="C:extracellular space"/>
    <property type="evidence" value="ECO:0007669"/>
    <property type="project" value="TreeGrafter"/>
</dbReference>
<keyword evidence="13" id="KW-1185">Reference proteome</keyword>
<dbReference type="PANTHER" id="PTHR11705">
    <property type="entry name" value="PROTEASE FAMILY M14 CARBOXYPEPTIDASE A,B"/>
    <property type="match status" value="1"/>
</dbReference>
<sequence>MVNPSSIKSFKKLIQEHNIHTKVIDCNVERSIRRFTAKNKHAAERKRFKRSANKLISHDFYMQFHEISQDPTLPIIWIDAGIHAREWISSATAFYLIDKLLSKDGNHLLKKYQFYIAPNVNPDGYVYSYNRDRFWRKNRSRNDQEKCPGTDLNRNFPYKWGLHGAEHDECTESYRGKSAADQLETQSLVKKLTSIANQTKLFLTFHAYGQMILMPYGYKIGVRPINFKELKRVALKLIFRLWINHNAIYSTGAPTDLLYPASGGSFDFTCGTLKIPYSFAIELPDTGTYGFLLPPSFIVQIGEQMWDVLQVFVEEMK</sequence>
<dbReference type="PANTHER" id="PTHR11705:SF91">
    <property type="entry name" value="FI01817P-RELATED"/>
    <property type="match status" value="1"/>
</dbReference>
<evidence type="ECO:0000256" key="5">
    <source>
        <dbReference type="ARBA" id="ARBA00022723"/>
    </source>
</evidence>